<gene>
    <name evidence="13" type="ORF">E6O75_ATG00023</name>
</gene>
<dbReference type="SUPFAM" id="SSF56112">
    <property type="entry name" value="Protein kinase-like (PK-like)"/>
    <property type="match status" value="1"/>
</dbReference>
<evidence type="ECO:0000256" key="7">
    <source>
        <dbReference type="ARBA" id="ARBA00047811"/>
    </source>
</evidence>
<name>A0A4Z1PFA2_9PEZI</name>
<keyword evidence="6 9" id="KW-0067">ATP-binding</keyword>
<reference evidence="13 14" key="1">
    <citation type="submission" date="2019-04" db="EMBL/GenBank/DDBJ databases">
        <title>High contiguity whole genome sequence and gene annotation resource for two Venturia nashicola isolates.</title>
        <authorList>
            <person name="Prokchorchik M."/>
            <person name="Won K."/>
            <person name="Lee Y."/>
            <person name="Choi E.D."/>
            <person name="Segonzac C."/>
            <person name="Sohn K.H."/>
        </authorList>
    </citation>
    <scope>NUCLEOTIDE SEQUENCE [LARGE SCALE GENOMIC DNA]</scope>
    <source>
        <strain evidence="13 14">PRI2</strain>
    </source>
</reference>
<protein>
    <submittedName>
        <fullName evidence="13">Serine threonine protein kinase</fullName>
    </submittedName>
</protein>
<evidence type="ECO:0000256" key="5">
    <source>
        <dbReference type="ARBA" id="ARBA00022777"/>
    </source>
</evidence>
<accession>A0A4Z1PFA2</accession>
<dbReference type="GO" id="GO:0005524">
    <property type="term" value="F:ATP binding"/>
    <property type="evidence" value="ECO:0007669"/>
    <property type="project" value="UniProtKB-UniRule"/>
</dbReference>
<dbReference type="InterPro" id="IPR000719">
    <property type="entry name" value="Prot_kinase_dom"/>
</dbReference>
<dbReference type="Gene3D" id="1.10.510.10">
    <property type="entry name" value="Transferase(Phosphotransferase) domain 1"/>
    <property type="match status" value="1"/>
</dbReference>
<dbReference type="PANTHER" id="PTHR24056">
    <property type="entry name" value="CELL DIVISION PROTEIN KINASE"/>
    <property type="match status" value="1"/>
</dbReference>
<keyword evidence="2 10" id="KW-0723">Serine/threonine-protein kinase</keyword>
<evidence type="ECO:0000259" key="12">
    <source>
        <dbReference type="PROSITE" id="PS50011"/>
    </source>
</evidence>
<evidence type="ECO:0000256" key="4">
    <source>
        <dbReference type="ARBA" id="ARBA00022741"/>
    </source>
</evidence>
<evidence type="ECO:0000313" key="13">
    <source>
        <dbReference type="EMBL" id="TID27256.1"/>
    </source>
</evidence>
<keyword evidence="4 9" id="KW-0547">Nucleotide-binding</keyword>
<evidence type="ECO:0000256" key="6">
    <source>
        <dbReference type="ARBA" id="ARBA00022840"/>
    </source>
</evidence>
<dbReference type="PROSITE" id="PS00108">
    <property type="entry name" value="PROTEIN_KINASE_ST"/>
    <property type="match status" value="1"/>
</dbReference>
<organism evidence="13 14">
    <name type="scientific">Venturia nashicola</name>
    <dbReference type="NCBI Taxonomy" id="86259"/>
    <lineage>
        <taxon>Eukaryota</taxon>
        <taxon>Fungi</taxon>
        <taxon>Dikarya</taxon>
        <taxon>Ascomycota</taxon>
        <taxon>Pezizomycotina</taxon>
        <taxon>Dothideomycetes</taxon>
        <taxon>Pleosporomycetidae</taxon>
        <taxon>Venturiales</taxon>
        <taxon>Venturiaceae</taxon>
        <taxon>Venturia</taxon>
    </lineage>
</organism>
<evidence type="ECO:0000256" key="2">
    <source>
        <dbReference type="ARBA" id="ARBA00022527"/>
    </source>
</evidence>
<comment type="caution">
    <text evidence="13">The sequence shown here is derived from an EMBL/GenBank/DDBJ whole genome shotgun (WGS) entry which is preliminary data.</text>
</comment>
<dbReference type="GO" id="GO:0004693">
    <property type="term" value="F:cyclin-dependent protein serine/threonine kinase activity"/>
    <property type="evidence" value="ECO:0007669"/>
    <property type="project" value="UniProtKB-EC"/>
</dbReference>
<proteinExistence type="inferred from homology"/>
<dbReference type="STRING" id="86259.A0A4Z1PFA2"/>
<dbReference type="InterPro" id="IPR008271">
    <property type="entry name" value="Ser/Thr_kinase_AS"/>
</dbReference>
<dbReference type="OrthoDB" id="1732493at2759"/>
<dbReference type="GO" id="GO:0008353">
    <property type="term" value="F:RNA polymerase II CTD heptapeptide repeat kinase activity"/>
    <property type="evidence" value="ECO:0007669"/>
    <property type="project" value="TreeGrafter"/>
</dbReference>
<dbReference type="GO" id="GO:0005737">
    <property type="term" value="C:cytoplasm"/>
    <property type="evidence" value="ECO:0007669"/>
    <property type="project" value="TreeGrafter"/>
</dbReference>
<keyword evidence="5 13" id="KW-0418">Kinase</keyword>
<feature type="compositionally biased region" description="Basic and acidic residues" evidence="11">
    <location>
        <begin position="361"/>
        <end position="393"/>
    </location>
</feature>
<sequence length="405" mass="45066">MAFSPLPTLGLKPAHTAEAAKHKALAMLNRKPVAAFSSSTLDPSGTEQMPEDFADQMNQQERNKYVKGKKLGEGTYAIVYKGHLRENPKEFVAIKKIKVNADYKDGLAMDAIREVKCLQELSHPNIIALKTIYSSKDQNINIVLEYIALGDLEMLIKDHSGIIYTQADIKAWMAMIGRAVWFCHENFILHRDIKPNNLLIAADGNIKLADFGLARSFAEPGTRMTHNVITSWYRPPELFFEAKHYSGAVDVWSIGCVLAELIMRAPYIHGETDLACLSAINNIIGTPTEENWPGVSTLPRFVKLSPEIPLFPKSEITRRFPALGSTGVDLLMAMLSLDPRKRPTAKGILEHNYFKIAPRPTKNEDLPKKGGGEEQMGEDLKRKAGELPTGRGDKVARKIDFGAMK</sequence>
<dbReference type="PROSITE" id="PS00107">
    <property type="entry name" value="PROTEIN_KINASE_ATP"/>
    <property type="match status" value="1"/>
</dbReference>
<evidence type="ECO:0000256" key="1">
    <source>
        <dbReference type="ARBA" id="ARBA00006485"/>
    </source>
</evidence>
<evidence type="ECO:0000256" key="10">
    <source>
        <dbReference type="RuleBase" id="RU000304"/>
    </source>
</evidence>
<dbReference type="InterPro" id="IPR050108">
    <property type="entry name" value="CDK"/>
</dbReference>
<comment type="catalytic activity">
    <reaction evidence="8">
        <text>L-seryl-[protein] + ATP = O-phospho-L-seryl-[protein] + ADP + H(+)</text>
        <dbReference type="Rhea" id="RHEA:17989"/>
        <dbReference type="Rhea" id="RHEA-COMP:9863"/>
        <dbReference type="Rhea" id="RHEA-COMP:11604"/>
        <dbReference type="ChEBI" id="CHEBI:15378"/>
        <dbReference type="ChEBI" id="CHEBI:29999"/>
        <dbReference type="ChEBI" id="CHEBI:30616"/>
        <dbReference type="ChEBI" id="CHEBI:83421"/>
        <dbReference type="ChEBI" id="CHEBI:456216"/>
        <dbReference type="EC" id="2.7.11.22"/>
    </reaction>
</comment>
<dbReference type="Proteomes" id="UP000298493">
    <property type="component" value="Unassembled WGS sequence"/>
</dbReference>
<evidence type="ECO:0000256" key="8">
    <source>
        <dbReference type="ARBA" id="ARBA00048367"/>
    </source>
</evidence>
<dbReference type="EMBL" id="SNSC02000001">
    <property type="protein sequence ID" value="TID27256.1"/>
    <property type="molecule type" value="Genomic_DNA"/>
</dbReference>
<dbReference type="InterPro" id="IPR017441">
    <property type="entry name" value="Protein_kinase_ATP_BS"/>
</dbReference>
<dbReference type="GO" id="GO:0070985">
    <property type="term" value="C:transcription factor TFIIK complex"/>
    <property type="evidence" value="ECO:0007669"/>
    <property type="project" value="TreeGrafter"/>
</dbReference>
<dbReference type="PANTHER" id="PTHR24056:SF0">
    <property type="entry name" value="CYCLIN-DEPENDENT KINASE 7"/>
    <property type="match status" value="1"/>
</dbReference>
<keyword evidence="3" id="KW-0808">Transferase</keyword>
<dbReference type="FunFam" id="1.10.510.10:FF:000624">
    <property type="entry name" value="Mitogen-activated protein kinase"/>
    <property type="match status" value="1"/>
</dbReference>
<comment type="catalytic activity">
    <reaction evidence="7">
        <text>L-threonyl-[protein] + ATP = O-phospho-L-threonyl-[protein] + ADP + H(+)</text>
        <dbReference type="Rhea" id="RHEA:46608"/>
        <dbReference type="Rhea" id="RHEA-COMP:11060"/>
        <dbReference type="Rhea" id="RHEA-COMP:11605"/>
        <dbReference type="ChEBI" id="CHEBI:15378"/>
        <dbReference type="ChEBI" id="CHEBI:30013"/>
        <dbReference type="ChEBI" id="CHEBI:30616"/>
        <dbReference type="ChEBI" id="CHEBI:61977"/>
        <dbReference type="ChEBI" id="CHEBI:456216"/>
        <dbReference type="EC" id="2.7.11.22"/>
    </reaction>
</comment>
<dbReference type="PROSITE" id="PS50011">
    <property type="entry name" value="PROTEIN_KINASE_DOM"/>
    <property type="match status" value="1"/>
</dbReference>
<dbReference type="InterPro" id="IPR011009">
    <property type="entry name" value="Kinase-like_dom_sf"/>
</dbReference>
<dbReference type="Gene3D" id="3.30.200.20">
    <property type="entry name" value="Phosphorylase Kinase, domain 1"/>
    <property type="match status" value="1"/>
</dbReference>
<evidence type="ECO:0000313" key="14">
    <source>
        <dbReference type="Proteomes" id="UP000298493"/>
    </source>
</evidence>
<comment type="similarity">
    <text evidence="1">Belongs to the protein kinase superfamily. CMGC Ser/Thr protein kinase family. CDC2/CDKX subfamily.</text>
</comment>
<keyword evidence="14" id="KW-1185">Reference proteome</keyword>
<dbReference type="AlphaFoldDB" id="A0A4Z1PFA2"/>
<dbReference type="SMART" id="SM00220">
    <property type="entry name" value="S_TKc"/>
    <property type="match status" value="1"/>
</dbReference>
<evidence type="ECO:0000256" key="9">
    <source>
        <dbReference type="PROSITE-ProRule" id="PRU10141"/>
    </source>
</evidence>
<evidence type="ECO:0000256" key="3">
    <source>
        <dbReference type="ARBA" id="ARBA00022679"/>
    </source>
</evidence>
<feature type="binding site" evidence="9">
    <location>
        <position position="96"/>
    </location>
    <ligand>
        <name>ATP</name>
        <dbReference type="ChEBI" id="CHEBI:30616"/>
    </ligand>
</feature>
<dbReference type="Pfam" id="PF00069">
    <property type="entry name" value="Pkinase"/>
    <property type="match status" value="1"/>
</dbReference>
<feature type="region of interest" description="Disordered" evidence="11">
    <location>
        <begin position="359"/>
        <end position="393"/>
    </location>
</feature>
<evidence type="ECO:0000256" key="11">
    <source>
        <dbReference type="SAM" id="MobiDB-lite"/>
    </source>
</evidence>
<dbReference type="GO" id="GO:0045944">
    <property type="term" value="P:positive regulation of transcription by RNA polymerase II"/>
    <property type="evidence" value="ECO:0007669"/>
    <property type="project" value="TreeGrafter"/>
</dbReference>
<feature type="domain" description="Protein kinase" evidence="12">
    <location>
        <begin position="65"/>
        <end position="354"/>
    </location>
</feature>